<dbReference type="Pfam" id="PF06470">
    <property type="entry name" value="SMC_hinge"/>
    <property type="match status" value="1"/>
</dbReference>
<dbReference type="SUPFAM" id="SSF52540">
    <property type="entry name" value="P-loop containing nucleoside triphosphate hydrolases"/>
    <property type="match status" value="2"/>
</dbReference>
<dbReference type="PIRSF" id="PIRSF005719">
    <property type="entry name" value="SMC"/>
    <property type="match status" value="1"/>
</dbReference>
<evidence type="ECO:0000256" key="3">
    <source>
        <dbReference type="ARBA" id="ARBA00022840"/>
    </source>
</evidence>
<dbReference type="GO" id="GO:0005524">
    <property type="term" value="F:ATP binding"/>
    <property type="evidence" value="ECO:0007669"/>
    <property type="project" value="UniProtKB-UniRule"/>
</dbReference>
<dbReference type="GO" id="GO:0005694">
    <property type="term" value="C:chromosome"/>
    <property type="evidence" value="ECO:0007669"/>
    <property type="project" value="InterPro"/>
</dbReference>
<dbReference type="Pfam" id="PF02463">
    <property type="entry name" value="SMC_N"/>
    <property type="match status" value="1"/>
</dbReference>
<sequence length="1169" mass="132186">MRLKHIKLSGFKSFVDTTKVSVPNNLIGIVGPNGCGKSNVIDAIRWVMGESSAKTLRGDSMEDVIFNGSAVRKPVNRAYVELVFDNTDGSAPGSYAKFAEIGIRRELTRDGGSKYFINRDRCRRKDIQDIFLGTGLGPRSYSIIEQGMVGRIVESKPEDLRVLIEEAAGISKYKERRRETENRIRHTRDNLSRVEDIIGELETQLRRLKRQANEAERYKTLKAEQRDLDSHLKTLRWSGLHNQVKAKDLELERLQTEFESQVAEQRDVESRIELMREQQAELTETLNTVHAEYYGVGGEIAALEQSIEHTRTTRQRQQEEFERLVNSELEASQLLEQDQIRLETAQEQLIELEPMAEALAESYEVALGEFQSAEQAFNHWQTEWEQLNRDAANPEKEREVQSTRIEEQQRQIHHFSQRSEQVASTLADIDGKLNIDEINQLKEDVAIIDEECTTLETQLQERDQEIVTLRDALDENRERHNLVRHKLQDDSAQLKSLKALQAAALGEDNPEVNKWLQMRGIKDNPRLAASLQVKSGWELAVDTVLSSQLNAISVQQLEELAGEFDSFKAGRVWVVDQTSAPVVNSDAKLDVLADKVSSTDIQIDGWFNGVYVADTVKEALSQRHQLAAHESIVTREGCWIGTNWASFGLDQAKGGVLAREAQIEKLADSVDLASHELQKIQAATEADQARIKELESTRELARNEFRNKSHQRSDLHNQLGRIEARSAELLKQRDNLLIEQQELSDRLANAKEQVALAQKLMEDAQELASNFEYRREELTQQRAELTGQLESARQRERAARDERQAKQIELERLQSSTSNLQESIARLSHQLEGQAARRAELAALIDNEDDPTEAMREQLQELIEKRLVVEQSLSKARNELAEFENQMKSADQARLGFDRHSKSVRDNLEGVRMARQELVVRRNTISEEMGKDEEAMLLLQQNLPDDLALQTIEQNLAEVSRKIERIGAVNLVAIDEYEECSERKVYLDKQHADLTEAMATLEAAIAKIDKETRTRFKETFDSLNEGFKEFFPKLFGGGSAYLELTGNDMLNTGVGVMARPPGKRNSTIHLLSGGEKALTAVSLLFAFFELNPAPFCVLDEVDAPMDDANVERYAGVLKQLGEKTQLLFITHNKITMEVADILVGVTMAEPGVSRLVAVDVAEAAAMAAQ</sequence>
<feature type="domain" description="RecF/RecN/SMC N-terminal" evidence="7">
    <location>
        <begin position="3"/>
        <end position="1153"/>
    </location>
</feature>
<feature type="coiled-coil region" evidence="6">
    <location>
        <begin position="663"/>
        <end position="830"/>
    </location>
</feature>
<evidence type="ECO:0000256" key="6">
    <source>
        <dbReference type="HAMAP-Rule" id="MF_01894"/>
    </source>
</evidence>
<evidence type="ECO:0000256" key="1">
    <source>
        <dbReference type="ARBA" id="ARBA00022490"/>
    </source>
</evidence>
<evidence type="ECO:0000256" key="2">
    <source>
        <dbReference type="ARBA" id="ARBA00022741"/>
    </source>
</evidence>
<dbReference type="GO" id="GO:0003677">
    <property type="term" value="F:DNA binding"/>
    <property type="evidence" value="ECO:0007669"/>
    <property type="project" value="UniProtKB-UniRule"/>
</dbReference>
<evidence type="ECO:0000313" key="10">
    <source>
        <dbReference type="Proteomes" id="UP000614811"/>
    </source>
</evidence>
<dbReference type="InterPro" id="IPR003395">
    <property type="entry name" value="RecF/RecN/SMC_N"/>
</dbReference>
<evidence type="ECO:0000256" key="5">
    <source>
        <dbReference type="ARBA" id="ARBA00023125"/>
    </source>
</evidence>
<dbReference type="GO" id="GO:0005737">
    <property type="term" value="C:cytoplasm"/>
    <property type="evidence" value="ECO:0007669"/>
    <property type="project" value="UniProtKB-SubCell"/>
</dbReference>
<dbReference type="RefSeq" id="WP_189398617.1">
    <property type="nucleotide sequence ID" value="NZ_BMXA01000001.1"/>
</dbReference>
<evidence type="ECO:0000259" key="7">
    <source>
        <dbReference type="Pfam" id="PF02463"/>
    </source>
</evidence>
<dbReference type="GO" id="GO:0007059">
    <property type="term" value="P:chromosome segregation"/>
    <property type="evidence" value="ECO:0007669"/>
    <property type="project" value="UniProtKB-UniRule"/>
</dbReference>
<dbReference type="GO" id="GO:0016887">
    <property type="term" value="F:ATP hydrolysis activity"/>
    <property type="evidence" value="ECO:0007669"/>
    <property type="project" value="InterPro"/>
</dbReference>
<name>A0A918RJ30_9GAMM</name>
<dbReference type="EMBL" id="BMXA01000001">
    <property type="protein sequence ID" value="GHA00714.1"/>
    <property type="molecule type" value="Genomic_DNA"/>
</dbReference>
<dbReference type="PANTHER" id="PTHR43977">
    <property type="entry name" value="STRUCTURAL MAINTENANCE OF CHROMOSOMES PROTEIN 3"/>
    <property type="match status" value="1"/>
</dbReference>
<dbReference type="AlphaFoldDB" id="A0A918RJ30"/>
<reference evidence="9" key="1">
    <citation type="journal article" date="2014" name="Int. J. Syst. Evol. Microbiol.">
        <title>Complete genome sequence of Corynebacterium casei LMG S-19264T (=DSM 44701T), isolated from a smear-ripened cheese.</title>
        <authorList>
            <consortium name="US DOE Joint Genome Institute (JGI-PGF)"/>
            <person name="Walter F."/>
            <person name="Albersmeier A."/>
            <person name="Kalinowski J."/>
            <person name="Ruckert C."/>
        </authorList>
    </citation>
    <scope>NUCLEOTIDE SEQUENCE</scope>
    <source>
        <strain evidence="9">KCTC 12711</strain>
    </source>
</reference>
<organism evidence="9 10">
    <name type="scientific">Arenicella chitinivorans</name>
    <dbReference type="NCBI Taxonomy" id="1329800"/>
    <lineage>
        <taxon>Bacteria</taxon>
        <taxon>Pseudomonadati</taxon>
        <taxon>Pseudomonadota</taxon>
        <taxon>Gammaproteobacteria</taxon>
        <taxon>Arenicellales</taxon>
        <taxon>Arenicellaceae</taxon>
        <taxon>Arenicella</taxon>
    </lineage>
</organism>
<keyword evidence="1 6" id="KW-0963">Cytoplasm</keyword>
<dbReference type="InterPro" id="IPR011890">
    <property type="entry name" value="SMC_prok"/>
</dbReference>
<dbReference type="HAMAP" id="MF_01894">
    <property type="entry name" value="Smc_prok"/>
    <property type="match status" value="1"/>
</dbReference>
<feature type="coiled-coil region" evidence="6">
    <location>
        <begin position="859"/>
        <end position="893"/>
    </location>
</feature>
<feature type="binding site" evidence="6">
    <location>
        <begin position="32"/>
        <end position="39"/>
    </location>
    <ligand>
        <name>ATP</name>
        <dbReference type="ChEBI" id="CHEBI:30616"/>
    </ligand>
</feature>
<keyword evidence="3 6" id="KW-0067">ATP-binding</keyword>
<comment type="subunit">
    <text evidence="6">Homodimer.</text>
</comment>
<evidence type="ECO:0000256" key="4">
    <source>
        <dbReference type="ARBA" id="ARBA00023054"/>
    </source>
</evidence>
<comment type="function">
    <text evidence="6">Required for chromosome condensation and partitioning.</text>
</comment>
<gene>
    <name evidence="6 9" type="primary">smc</name>
    <name evidence="9" type="ORF">GCM10008090_07110</name>
</gene>
<feature type="coiled-coil region" evidence="6">
    <location>
        <begin position="170"/>
        <end position="221"/>
    </location>
</feature>
<dbReference type="GO" id="GO:0007062">
    <property type="term" value="P:sister chromatid cohesion"/>
    <property type="evidence" value="ECO:0007669"/>
    <property type="project" value="InterPro"/>
</dbReference>
<evidence type="ECO:0000313" key="9">
    <source>
        <dbReference type="EMBL" id="GHA00714.1"/>
    </source>
</evidence>
<dbReference type="Proteomes" id="UP000614811">
    <property type="component" value="Unassembled WGS sequence"/>
</dbReference>
<dbReference type="InterPro" id="IPR010935">
    <property type="entry name" value="SMC_hinge"/>
</dbReference>
<dbReference type="GO" id="GO:0006260">
    <property type="term" value="P:DNA replication"/>
    <property type="evidence" value="ECO:0007669"/>
    <property type="project" value="UniProtKB-UniRule"/>
</dbReference>
<comment type="similarity">
    <text evidence="6">Belongs to the SMC family.</text>
</comment>
<proteinExistence type="inferred from homology"/>
<dbReference type="SUPFAM" id="SSF75553">
    <property type="entry name" value="Smc hinge domain"/>
    <property type="match status" value="1"/>
</dbReference>
<dbReference type="GO" id="GO:0030261">
    <property type="term" value="P:chromosome condensation"/>
    <property type="evidence" value="ECO:0007669"/>
    <property type="project" value="InterPro"/>
</dbReference>
<keyword evidence="5 6" id="KW-0238">DNA-binding</keyword>
<feature type="domain" description="SMC hinge" evidence="8">
    <location>
        <begin position="524"/>
        <end position="621"/>
    </location>
</feature>
<dbReference type="InterPro" id="IPR027417">
    <property type="entry name" value="P-loop_NTPase"/>
</dbReference>
<protein>
    <recommendedName>
        <fullName evidence="6">Chromosome partition protein Smc</fullName>
    </recommendedName>
</protein>
<keyword evidence="10" id="KW-1185">Reference proteome</keyword>
<dbReference type="InterPro" id="IPR036277">
    <property type="entry name" value="SMC_hinge_sf"/>
</dbReference>
<comment type="caution">
    <text evidence="9">The sequence shown here is derived from an EMBL/GenBank/DDBJ whole genome shotgun (WGS) entry which is preliminary data.</text>
</comment>
<evidence type="ECO:0000259" key="8">
    <source>
        <dbReference type="Pfam" id="PF06470"/>
    </source>
</evidence>
<dbReference type="Gene3D" id="3.40.50.300">
    <property type="entry name" value="P-loop containing nucleotide triphosphate hydrolases"/>
    <property type="match status" value="2"/>
</dbReference>
<accession>A0A918RJ30</accession>
<keyword evidence="2 6" id="KW-0547">Nucleotide-binding</keyword>
<dbReference type="InterPro" id="IPR024704">
    <property type="entry name" value="SMC"/>
</dbReference>
<comment type="subcellular location">
    <subcellularLocation>
        <location evidence="6">Cytoplasm</location>
    </subcellularLocation>
</comment>
<keyword evidence="4 6" id="KW-0175">Coiled coil</keyword>
<comment type="domain">
    <text evidence="6">Contains large globular domains required for ATP hydrolysis at each terminus and a third globular domain forming a flexible hinge near the middle of the molecule. These domains are separated by coiled-coil structures.</text>
</comment>
<dbReference type="NCBIfam" id="TIGR02168">
    <property type="entry name" value="SMC_prok_B"/>
    <property type="match status" value="1"/>
</dbReference>
<reference evidence="9" key="2">
    <citation type="submission" date="2020-09" db="EMBL/GenBank/DDBJ databases">
        <authorList>
            <person name="Sun Q."/>
            <person name="Kim S."/>
        </authorList>
    </citation>
    <scope>NUCLEOTIDE SEQUENCE</scope>
    <source>
        <strain evidence="9">KCTC 12711</strain>
    </source>
</reference>
<dbReference type="CDD" id="cd03278">
    <property type="entry name" value="ABC_SMC_barmotin"/>
    <property type="match status" value="2"/>
</dbReference>